<dbReference type="Ensembl" id="ENSCMUT00000001470.2">
    <property type="protein sequence ID" value="ENSCMUP00000001376.2"/>
    <property type="gene ID" value="ENSCMUG00000000951.2"/>
</dbReference>
<dbReference type="PANTHER" id="PTHR31097">
    <property type="entry name" value="SI:DKEY-276J7.1"/>
    <property type="match status" value="1"/>
</dbReference>
<organism evidence="2 3">
    <name type="scientific">Corvus moneduloides</name>
    <name type="common">New Caledonian crow</name>
    <dbReference type="NCBI Taxonomy" id="1196302"/>
    <lineage>
        <taxon>Eukaryota</taxon>
        <taxon>Metazoa</taxon>
        <taxon>Chordata</taxon>
        <taxon>Craniata</taxon>
        <taxon>Vertebrata</taxon>
        <taxon>Euteleostomi</taxon>
        <taxon>Archelosauria</taxon>
        <taxon>Archosauria</taxon>
        <taxon>Dinosauria</taxon>
        <taxon>Saurischia</taxon>
        <taxon>Theropoda</taxon>
        <taxon>Coelurosauria</taxon>
        <taxon>Aves</taxon>
        <taxon>Neognathae</taxon>
        <taxon>Neoaves</taxon>
        <taxon>Telluraves</taxon>
        <taxon>Australaves</taxon>
        <taxon>Passeriformes</taxon>
        <taxon>Corvoidea</taxon>
        <taxon>Corvidae</taxon>
        <taxon>Corvus</taxon>
    </lineage>
</organism>
<dbReference type="InterPro" id="IPR040247">
    <property type="entry name" value="DUF5524"/>
</dbReference>
<feature type="region of interest" description="Disordered" evidence="1">
    <location>
        <begin position="20"/>
        <end position="40"/>
    </location>
</feature>
<dbReference type="PANTHER" id="PTHR31097:SF2">
    <property type="entry name" value="CHROMOSOME 7 OPEN READING FRAME 57"/>
    <property type="match status" value="1"/>
</dbReference>
<dbReference type="OMA" id="MVYEEFH"/>
<name>A0A8C3D502_CORMO</name>
<reference evidence="2" key="2">
    <citation type="submission" date="2025-08" db="UniProtKB">
        <authorList>
            <consortium name="Ensembl"/>
        </authorList>
    </citation>
    <scope>IDENTIFICATION</scope>
</reference>
<dbReference type="Proteomes" id="UP000694553">
    <property type="component" value="Unassembled WGS sequence"/>
</dbReference>
<accession>A0A8U7NTG2</accession>
<reference evidence="3" key="1">
    <citation type="submission" date="2019-10" db="EMBL/GenBank/DDBJ databases">
        <title>Corvus moneduloides (New Caledonian crow) genome, bCorMon1, primary haplotype.</title>
        <authorList>
            <person name="Rutz C."/>
            <person name="Fungtammasan C."/>
            <person name="Mountcastle J."/>
            <person name="Formenti G."/>
            <person name="Chow W."/>
            <person name="Howe K."/>
            <person name="Steele M.P."/>
            <person name="Fernandes J."/>
            <person name="Gilbert M.T.P."/>
            <person name="Fedrigo O."/>
            <person name="Jarvis E.D."/>
            <person name="Gemmell N."/>
        </authorList>
    </citation>
    <scope>NUCLEOTIDE SEQUENCE [LARGE SCALE GENOMIC DNA]</scope>
</reference>
<evidence type="ECO:0000313" key="3">
    <source>
        <dbReference type="Proteomes" id="UP000694553"/>
    </source>
</evidence>
<dbReference type="Pfam" id="PF17662">
    <property type="entry name" value="DUF5524"/>
    <property type="match status" value="1"/>
</dbReference>
<dbReference type="AlphaFoldDB" id="A0A8C3D502"/>
<keyword evidence="3" id="KW-1185">Reference proteome</keyword>
<sequence>IKEKAKNLHGIISNKDLPIDRQQYPMPLKQPEKSPVPPTSQILGLSDILKAPHEVPLSGCRRRWLKETDSAYVRLAKQGDQPDLLKHYTHVVTKCPPAAYAAPDWYSHCANPAAIEEPRCVSSLPDYIVHREFKDDDHHGNSYEARRGPFEIDTKSVWQQDAEDKENTKKKKVKLPPISPKYPSRMPTIPTNKEFSGANKISFPPVPAQRKSEAVNFSKLISNGYGTDWFWQCTGWERKTEETPEVSEHSKGNVIERFFFLNELGSQGNSRGQPQYLCGSRNMVRHTELLCLVYNTL</sequence>
<evidence type="ECO:0000313" key="2">
    <source>
        <dbReference type="Ensembl" id="ENSCMUP00000001376.2"/>
    </source>
</evidence>
<proteinExistence type="predicted"/>
<evidence type="ECO:0000256" key="1">
    <source>
        <dbReference type="SAM" id="MobiDB-lite"/>
    </source>
</evidence>
<accession>A0A8C3D502</accession>
<protein>
    <submittedName>
        <fullName evidence="2">Uncharacterized protein</fullName>
    </submittedName>
</protein>
<reference evidence="2" key="3">
    <citation type="submission" date="2025-09" db="UniProtKB">
        <authorList>
            <consortium name="Ensembl"/>
        </authorList>
    </citation>
    <scope>IDENTIFICATION</scope>
</reference>
<feature type="region of interest" description="Disordered" evidence="1">
    <location>
        <begin position="159"/>
        <end position="196"/>
    </location>
</feature>